<keyword evidence="2" id="KW-1185">Reference proteome</keyword>
<sequence>MENGEDEMSKSDTSSTLRRMLELLLHLPRNGAYASSRDLLEKLLSESHEVEKRTVERDLKLLAEVFAPNIECNDKSRPYGWRWKDGRALEGVGLSVTEALSLQVIEDTLKPLLPASVLKTLQPRFKLARKTLAELAPKNRQAAWVEKVRNVQPSMPLAPPKVDEEVLAVVHECLLHDESLTGEYQSAGTGYSPASVMGDVSWGCDAHHRAC</sequence>
<dbReference type="Proteomes" id="UP001549691">
    <property type="component" value="Unassembled WGS sequence"/>
</dbReference>
<dbReference type="EMBL" id="JBEWZI010000026">
    <property type="protein sequence ID" value="MET7016009.1"/>
    <property type="molecule type" value="Genomic_DNA"/>
</dbReference>
<protein>
    <recommendedName>
        <fullName evidence="3">WYL domain-containing protein</fullName>
    </recommendedName>
</protein>
<accession>A0ABV2TQ07</accession>
<dbReference type="RefSeq" id="WP_354602467.1">
    <property type="nucleotide sequence ID" value="NZ_JBEWZI010000026.1"/>
</dbReference>
<evidence type="ECO:0008006" key="3">
    <source>
        <dbReference type="Google" id="ProtNLM"/>
    </source>
</evidence>
<gene>
    <name evidence="1" type="ORF">ABXR19_17615</name>
</gene>
<organism evidence="1 2">
    <name type="scientific">Uliginosibacterium flavum</name>
    <dbReference type="NCBI Taxonomy" id="1396831"/>
    <lineage>
        <taxon>Bacteria</taxon>
        <taxon>Pseudomonadati</taxon>
        <taxon>Pseudomonadota</taxon>
        <taxon>Betaproteobacteria</taxon>
        <taxon>Rhodocyclales</taxon>
        <taxon>Zoogloeaceae</taxon>
        <taxon>Uliginosibacterium</taxon>
    </lineage>
</organism>
<name>A0ABV2TQ07_9RHOO</name>
<comment type="caution">
    <text evidence="1">The sequence shown here is derived from an EMBL/GenBank/DDBJ whole genome shotgun (WGS) entry which is preliminary data.</text>
</comment>
<evidence type="ECO:0000313" key="1">
    <source>
        <dbReference type="EMBL" id="MET7016009.1"/>
    </source>
</evidence>
<reference evidence="1 2" key="1">
    <citation type="submission" date="2024-07" db="EMBL/GenBank/DDBJ databases">
        <title>Uliginosibacterium flavum JJ3220;KACC:17644.</title>
        <authorList>
            <person name="Kim M.K."/>
        </authorList>
    </citation>
    <scope>NUCLEOTIDE SEQUENCE [LARGE SCALE GENOMIC DNA]</scope>
    <source>
        <strain evidence="1 2">KACC:17644</strain>
    </source>
</reference>
<proteinExistence type="predicted"/>
<evidence type="ECO:0000313" key="2">
    <source>
        <dbReference type="Proteomes" id="UP001549691"/>
    </source>
</evidence>